<reference evidence="2" key="1">
    <citation type="journal article" date="2013" name="Nat. Commun.">
        <title>Whole-genome sequencing of Oryza brachyantha reveals mechanisms underlying Oryza genome evolution.</title>
        <authorList>
            <person name="Chen J."/>
            <person name="Huang Q."/>
            <person name="Gao D."/>
            <person name="Wang J."/>
            <person name="Lang Y."/>
            <person name="Liu T."/>
            <person name="Li B."/>
            <person name="Bai Z."/>
            <person name="Luis Goicoechea J."/>
            <person name="Liang C."/>
            <person name="Chen C."/>
            <person name="Zhang W."/>
            <person name="Sun S."/>
            <person name="Liao Y."/>
            <person name="Zhang X."/>
            <person name="Yang L."/>
            <person name="Song C."/>
            <person name="Wang M."/>
            <person name="Shi J."/>
            <person name="Liu G."/>
            <person name="Liu J."/>
            <person name="Zhou H."/>
            <person name="Zhou W."/>
            <person name="Yu Q."/>
            <person name="An N."/>
            <person name="Chen Y."/>
            <person name="Cai Q."/>
            <person name="Wang B."/>
            <person name="Liu B."/>
            <person name="Min J."/>
            <person name="Huang Y."/>
            <person name="Wu H."/>
            <person name="Li Z."/>
            <person name="Zhang Y."/>
            <person name="Yin Y."/>
            <person name="Song W."/>
            <person name="Jiang J."/>
            <person name="Jackson S.A."/>
            <person name="Wing R.A."/>
            <person name="Wang J."/>
            <person name="Chen M."/>
        </authorList>
    </citation>
    <scope>NUCLEOTIDE SEQUENCE [LARGE SCALE GENOMIC DNA]</scope>
    <source>
        <strain evidence="2">cv. IRGC 101232</strain>
    </source>
</reference>
<keyword evidence="3" id="KW-1185">Reference proteome</keyword>
<feature type="compositionally biased region" description="Polar residues" evidence="1">
    <location>
        <begin position="1"/>
        <end position="14"/>
    </location>
</feature>
<accession>J3LT86</accession>
<dbReference type="Proteomes" id="UP000006038">
    <property type="component" value="Chromosome 3"/>
</dbReference>
<dbReference type="EnsemblPlants" id="OB03G42620.1">
    <property type="protein sequence ID" value="OB03G42620.1"/>
    <property type="gene ID" value="OB03G42620"/>
</dbReference>
<dbReference type="AlphaFoldDB" id="J3LT86"/>
<evidence type="ECO:0000256" key="1">
    <source>
        <dbReference type="SAM" id="MobiDB-lite"/>
    </source>
</evidence>
<proteinExistence type="predicted"/>
<evidence type="ECO:0000313" key="3">
    <source>
        <dbReference type="Proteomes" id="UP000006038"/>
    </source>
</evidence>
<organism evidence="2">
    <name type="scientific">Oryza brachyantha</name>
    <name type="common">malo sina</name>
    <dbReference type="NCBI Taxonomy" id="4533"/>
    <lineage>
        <taxon>Eukaryota</taxon>
        <taxon>Viridiplantae</taxon>
        <taxon>Streptophyta</taxon>
        <taxon>Embryophyta</taxon>
        <taxon>Tracheophyta</taxon>
        <taxon>Spermatophyta</taxon>
        <taxon>Magnoliopsida</taxon>
        <taxon>Liliopsida</taxon>
        <taxon>Poales</taxon>
        <taxon>Poaceae</taxon>
        <taxon>BOP clade</taxon>
        <taxon>Oryzoideae</taxon>
        <taxon>Oryzeae</taxon>
        <taxon>Oryzinae</taxon>
        <taxon>Oryza</taxon>
    </lineage>
</organism>
<dbReference type="Gramene" id="OB03G42620.1">
    <property type="protein sequence ID" value="OB03G42620.1"/>
    <property type="gene ID" value="OB03G42620"/>
</dbReference>
<evidence type="ECO:0000313" key="2">
    <source>
        <dbReference type="EnsemblPlants" id="OB03G42620.1"/>
    </source>
</evidence>
<name>J3LT86_ORYBR</name>
<dbReference type="HOGENOM" id="CLU_2642052_0_0_1"/>
<protein>
    <submittedName>
        <fullName evidence="2">Uncharacterized protein</fullName>
    </submittedName>
</protein>
<dbReference type="STRING" id="4533.J3LT86"/>
<reference evidence="2" key="2">
    <citation type="submission" date="2013-04" db="UniProtKB">
        <authorList>
            <consortium name="EnsemblPlants"/>
        </authorList>
    </citation>
    <scope>IDENTIFICATION</scope>
</reference>
<feature type="region of interest" description="Disordered" evidence="1">
    <location>
        <begin position="1"/>
        <end position="21"/>
    </location>
</feature>
<sequence length="77" mass="7838">MSNASSTSLNNSGEHSPDRVTMGIGGGALAMLFAKPAAPKLISPLPLNSWASPTPPAPARPGVSIAHLPMFTAWTDA</sequence>